<evidence type="ECO:0000313" key="2">
    <source>
        <dbReference type="Proteomes" id="UP000827872"/>
    </source>
</evidence>
<protein>
    <submittedName>
        <fullName evidence="1">Uncharacterized protein</fullName>
    </submittedName>
</protein>
<gene>
    <name evidence="1" type="ORF">K3G42_004244</name>
</gene>
<evidence type="ECO:0000313" key="1">
    <source>
        <dbReference type="EMBL" id="KAH8010428.1"/>
    </source>
</evidence>
<accession>A0ACB8FTC9</accession>
<comment type="caution">
    <text evidence="1">The sequence shown here is derived from an EMBL/GenBank/DDBJ whole genome shotgun (WGS) entry which is preliminary data.</text>
</comment>
<sequence length="215" mass="23846">MPAVETLGRACFLAPDRRRRTGTACTRDGSEEAGSRAPTSRRYRDESRCTDSLASGRWPPVPGDMLWPQFPPLLLEAGARAERRRSPQSSSALACAPRPRWTRWSRQVGRRVACQRQDVAHESHRASKAEVARRSSQENRSASEDIKAVPQCASGALPLFPDRGAKRRSVLLRAIVRIRDNGISPVTPDTLPCRECPVKIGTDGHPLDKHSAYLF</sequence>
<proteinExistence type="predicted"/>
<dbReference type="EMBL" id="CM037624">
    <property type="protein sequence ID" value="KAH8010428.1"/>
    <property type="molecule type" value="Genomic_DNA"/>
</dbReference>
<reference evidence="1" key="1">
    <citation type="submission" date="2021-08" db="EMBL/GenBank/DDBJ databases">
        <title>The first chromosome-level gecko genome reveals the dynamic sex chromosomes of Neotropical dwarf geckos (Sphaerodactylidae: Sphaerodactylus).</title>
        <authorList>
            <person name="Pinto B.J."/>
            <person name="Keating S.E."/>
            <person name="Gamble T."/>
        </authorList>
    </citation>
    <scope>NUCLEOTIDE SEQUENCE</scope>
    <source>
        <strain evidence="1">TG3544</strain>
    </source>
</reference>
<organism evidence="1 2">
    <name type="scientific">Sphaerodactylus townsendi</name>
    <dbReference type="NCBI Taxonomy" id="933632"/>
    <lineage>
        <taxon>Eukaryota</taxon>
        <taxon>Metazoa</taxon>
        <taxon>Chordata</taxon>
        <taxon>Craniata</taxon>
        <taxon>Vertebrata</taxon>
        <taxon>Euteleostomi</taxon>
        <taxon>Lepidosauria</taxon>
        <taxon>Squamata</taxon>
        <taxon>Bifurcata</taxon>
        <taxon>Gekkota</taxon>
        <taxon>Sphaerodactylidae</taxon>
        <taxon>Sphaerodactylus</taxon>
    </lineage>
</organism>
<name>A0ACB8FTC9_9SAUR</name>
<dbReference type="Proteomes" id="UP000827872">
    <property type="component" value="Linkage Group LG11"/>
</dbReference>
<keyword evidence="2" id="KW-1185">Reference proteome</keyword>